<evidence type="ECO:0000313" key="1">
    <source>
        <dbReference type="EMBL" id="MBB5131424.1"/>
    </source>
</evidence>
<reference evidence="1 2" key="1">
    <citation type="submission" date="2020-08" db="EMBL/GenBank/DDBJ databases">
        <title>Genomic Encyclopedia of Type Strains, Phase IV (KMG-IV): sequencing the most valuable type-strain genomes for metagenomic binning, comparative biology and taxonomic classification.</title>
        <authorList>
            <person name="Goeker M."/>
        </authorList>
    </citation>
    <scope>NUCLEOTIDE SEQUENCE [LARGE SCALE GENOMIC DNA]</scope>
    <source>
        <strain evidence="1 2">DSM 45615</strain>
    </source>
</reference>
<organism evidence="1 2">
    <name type="scientific">Thermocatellispora tengchongensis</name>
    <dbReference type="NCBI Taxonomy" id="1073253"/>
    <lineage>
        <taxon>Bacteria</taxon>
        <taxon>Bacillati</taxon>
        <taxon>Actinomycetota</taxon>
        <taxon>Actinomycetes</taxon>
        <taxon>Streptosporangiales</taxon>
        <taxon>Streptosporangiaceae</taxon>
        <taxon>Thermocatellispora</taxon>
    </lineage>
</organism>
<accession>A0A840NS09</accession>
<dbReference type="Proteomes" id="UP000578449">
    <property type="component" value="Unassembled WGS sequence"/>
</dbReference>
<evidence type="ECO:0000313" key="2">
    <source>
        <dbReference type="Proteomes" id="UP000578449"/>
    </source>
</evidence>
<dbReference type="EMBL" id="JACHGN010000002">
    <property type="protein sequence ID" value="MBB5131424.1"/>
    <property type="molecule type" value="Genomic_DNA"/>
</dbReference>
<proteinExistence type="predicted"/>
<sequence length="214" mass="21530">MGWAKRVLAGGALVVCVAGCTGGDPGPSAPVVSEAPVPAGFKRLGGPGNGVSVAVPASWATLDLTKDDIEQGLAQSGLSGSALDQAKQALKALVTSKAVWASDPASVERSPDKFATNLNGFCQRGTGATAAQLIADAKAQLATLDAEVSEAGEVRAGAGTAVRIVYTFTAGGVKVRGTQFYVPASGRTCIVTISTDREGQQALFDQIGGTVRAL</sequence>
<keyword evidence="2" id="KW-1185">Reference proteome</keyword>
<gene>
    <name evidence="1" type="ORF">HNP84_001130</name>
</gene>
<dbReference type="AlphaFoldDB" id="A0A840NS09"/>
<dbReference type="Gene3D" id="3.40.1000.10">
    <property type="entry name" value="Mog1/PsbP, alpha/beta/alpha sandwich"/>
    <property type="match status" value="1"/>
</dbReference>
<protein>
    <submittedName>
        <fullName evidence="1">Uncharacterized protein</fullName>
    </submittedName>
</protein>
<comment type="caution">
    <text evidence="1">The sequence shown here is derived from an EMBL/GenBank/DDBJ whole genome shotgun (WGS) entry which is preliminary data.</text>
</comment>
<name>A0A840NS09_9ACTN</name>
<dbReference type="RefSeq" id="WP_185048253.1">
    <property type="nucleotide sequence ID" value="NZ_BAABIX010000022.1"/>
</dbReference>